<reference evidence="3" key="1">
    <citation type="submission" date="2014-02" db="EMBL/GenBank/DDBJ databases">
        <authorList>
            <person name="Genoscope - CEA"/>
        </authorList>
    </citation>
    <scope>NUCLEOTIDE SEQUENCE</scope>
    <source>
        <strain evidence="3">LS3</strain>
    </source>
</reference>
<dbReference type="InterPro" id="IPR004000">
    <property type="entry name" value="Actin"/>
</dbReference>
<dbReference type="PANTHER" id="PTHR11937">
    <property type="entry name" value="ACTIN"/>
    <property type="match status" value="1"/>
</dbReference>
<accession>A0A060TBR0</accession>
<organism evidence="3">
    <name type="scientific">Blastobotrys adeninivorans</name>
    <name type="common">Yeast</name>
    <name type="synonym">Arxula adeninivorans</name>
    <dbReference type="NCBI Taxonomy" id="409370"/>
    <lineage>
        <taxon>Eukaryota</taxon>
        <taxon>Fungi</taxon>
        <taxon>Dikarya</taxon>
        <taxon>Ascomycota</taxon>
        <taxon>Saccharomycotina</taxon>
        <taxon>Dipodascomycetes</taxon>
        <taxon>Dipodascales</taxon>
        <taxon>Trichomonascaceae</taxon>
        <taxon>Blastobotrys</taxon>
    </lineage>
</organism>
<comment type="similarity">
    <text evidence="1">Belongs to the actin family.</text>
</comment>
<dbReference type="FunFam" id="3.30.420.40:FF:000058">
    <property type="entry name" value="Putative actin-related protein 5"/>
    <property type="match status" value="1"/>
</dbReference>
<proteinExistence type="inferred from homology"/>
<feature type="compositionally biased region" description="Low complexity" evidence="2">
    <location>
        <begin position="54"/>
        <end position="65"/>
    </location>
</feature>
<dbReference type="EMBL" id="HG937694">
    <property type="protein sequence ID" value="CDP38408.1"/>
    <property type="molecule type" value="Genomic_DNA"/>
</dbReference>
<dbReference type="Pfam" id="PF00022">
    <property type="entry name" value="Actin"/>
    <property type="match status" value="1"/>
</dbReference>
<protein>
    <submittedName>
        <fullName evidence="3">ARAD1D34012p</fullName>
    </submittedName>
</protein>
<dbReference type="PhylomeDB" id="A0A060TBR0"/>
<gene>
    <name evidence="3" type="ORF">GNLVRS02_ARAD1D34012g</name>
</gene>
<feature type="region of interest" description="Disordered" evidence="2">
    <location>
        <begin position="286"/>
        <end position="306"/>
    </location>
</feature>
<dbReference type="Gene3D" id="3.30.420.40">
    <property type="match status" value="3"/>
</dbReference>
<feature type="compositionally biased region" description="Basic and acidic residues" evidence="2">
    <location>
        <begin position="351"/>
        <end position="366"/>
    </location>
</feature>
<feature type="region of interest" description="Disordered" evidence="2">
    <location>
        <begin position="339"/>
        <end position="376"/>
    </location>
</feature>
<dbReference type="SUPFAM" id="SSF53067">
    <property type="entry name" value="Actin-like ATPase domain"/>
    <property type="match status" value="2"/>
</dbReference>
<sequence length="488" mass="53870">MSEGVYGGDEISALVVDTGSYYTRFGFAGEDAPKVTLSTQFGKRLNPNYDPNDTTTTEATTNNDNTGDEDKVVFPNYINKKDQYLYYFDNDLHTPRPNTEVVEPIKDGIVSDWDAMQRLWDHGLNSCLNIDPTEHPLLMTENIWNTDENRTAMLEYAFESLQVPAFYIAKSPACSLFASGKGSGLIVDVGHDTASVTPVIDGLVLYKPSRRSRYAGKYLNRQIERMISSKDITITPRYLVGSKQPVGAGEPAIFTKRTVPEPIDSTFHQLEVDRVITEFKETMVQVRPGEQGPSSEGSGNSSSQDQTITARPFEFPDGYNASFESERCTVVESLFNPRENPLEGEELLDDDVAKGEKGDSKGDAKSGPEQVVDKSTSPFISTGISDMIIKCINACDVDIRANLANNIVITGGTSLVQGFTDRVNQDLSQALAGLKVRIYAPGNTTERRNSAWIGGSILGSLGTFHQLWISKKEYQEVGATKLLEKRFR</sequence>
<dbReference type="CDD" id="cd13395">
    <property type="entry name" value="ASKHA_NBD_Arp4_ACTL6-like"/>
    <property type="match status" value="1"/>
</dbReference>
<name>A0A060TBR0_BLAAD</name>
<reference evidence="3" key="2">
    <citation type="submission" date="2014-06" db="EMBL/GenBank/DDBJ databases">
        <title>The complete genome of Blastobotrys (Arxula) adeninivorans LS3 - a yeast of biotechnological interest.</title>
        <authorList>
            <person name="Kunze G."/>
            <person name="Gaillardin C."/>
            <person name="Czernicka M."/>
            <person name="Durrens P."/>
            <person name="Martin T."/>
            <person name="Boer E."/>
            <person name="Gabaldon T."/>
            <person name="Cruz J."/>
            <person name="Talla E."/>
            <person name="Marck C."/>
            <person name="Goffeau A."/>
            <person name="Barbe V."/>
            <person name="Baret P."/>
            <person name="Baronian K."/>
            <person name="Beier S."/>
            <person name="Bleykasten C."/>
            <person name="Bode R."/>
            <person name="Casaregola S."/>
            <person name="Despons L."/>
            <person name="Fairhead C."/>
            <person name="Giersberg M."/>
            <person name="Gierski P."/>
            <person name="Hahnel U."/>
            <person name="Hartmann A."/>
            <person name="Jankowska D."/>
            <person name="Jubin C."/>
            <person name="Jung P."/>
            <person name="Lafontaine I."/>
            <person name="Leh-Louis V."/>
            <person name="Lemaire M."/>
            <person name="Marcet-Houben M."/>
            <person name="Mascher M."/>
            <person name="Morel G."/>
            <person name="Richard G.-F."/>
            <person name="Riechen J."/>
            <person name="Sacerdot C."/>
            <person name="Sarkar A."/>
            <person name="Savel G."/>
            <person name="Schacherer J."/>
            <person name="Sherman D."/>
            <person name="Straub M.-L."/>
            <person name="Stein N."/>
            <person name="Thierry A."/>
            <person name="Trautwein-Schult A."/>
            <person name="Westhof E."/>
            <person name="Worch S."/>
            <person name="Dujon B."/>
            <person name="Souciet J.-L."/>
            <person name="Wincker P."/>
            <person name="Scholz U."/>
            <person name="Neuveglise N."/>
        </authorList>
    </citation>
    <scope>NUCLEOTIDE SEQUENCE</scope>
    <source>
        <strain evidence="3">LS3</strain>
    </source>
</reference>
<dbReference type="PRINTS" id="PR00190">
    <property type="entry name" value="ACTIN"/>
</dbReference>
<feature type="region of interest" description="Disordered" evidence="2">
    <location>
        <begin position="42"/>
        <end position="70"/>
    </location>
</feature>
<dbReference type="SMART" id="SM00268">
    <property type="entry name" value="ACTIN"/>
    <property type="match status" value="1"/>
</dbReference>
<dbReference type="InterPro" id="IPR043129">
    <property type="entry name" value="ATPase_NBD"/>
</dbReference>
<evidence type="ECO:0000256" key="2">
    <source>
        <dbReference type="SAM" id="MobiDB-lite"/>
    </source>
</evidence>
<evidence type="ECO:0000256" key="1">
    <source>
        <dbReference type="RuleBase" id="RU000487"/>
    </source>
</evidence>
<dbReference type="AlphaFoldDB" id="A0A060TBR0"/>
<feature type="compositionally biased region" description="Low complexity" evidence="2">
    <location>
        <begin position="288"/>
        <end position="304"/>
    </location>
</feature>
<dbReference type="Gene3D" id="3.90.640.10">
    <property type="entry name" value="Actin, Chain A, domain 4"/>
    <property type="match status" value="1"/>
</dbReference>
<evidence type="ECO:0000313" key="3">
    <source>
        <dbReference type="EMBL" id="CDP38408.1"/>
    </source>
</evidence>